<organism evidence="9 10">
    <name type="scientific">Oncorhynchus kisutch</name>
    <name type="common">Coho salmon</name>
    <name type="synonym">Salmo kisutch</name>
    <dbReference type="NCBI Taxonomy" id="8019"/>
    <lineage>
        <taxon>Eukaryota</taxon>
        <taxon>Metazoa</taxon>
        <taxon>Chordata</taxon>
        <taxon>Craniata</taxon>
        <taxon>Vertebrata</taxon>
        <taxon>Euteleostomi</taxon>
        <taxon>Actinopterygii</taxon>
        <taxon>Neopterygii</taxon>
        <taxon>Teleostei</taxon>
        <taxon>Protacanthopterygii</taxon>
        <taxon>Salmoniformes</taxon>
        <taxon>Salmonidae</taxon>
        <taxon>Salmoninae</taxon>
        <taxon>Oncorhynchus</taxon>
    </lineage>
</organism>
<evidence type="ECO:0000313" key="9">
    <source>
        <dbReference type="Ensembl" id="ENSOKIP00005016254.1"/>
    </source>
</evidence>
<evidence type="ECO:0000313" key="10">
    <source>
        <dbReference type="Proteomes" id="UP000694557"/>
    </source>
</evidence>
<feature type="signal peptide" evidence="7">
    <location>
        <begin position="1"/>
        <end position="42"/>
    </location>
</feature>
<dbReference type="InterPro" id="IPR035076">
    <property type="entry name" value="Toxin/TOLIP"/>
</dbReference>
<dbReference type="AlphaFoldDB" id="A0A8C7D9B2"/>
<dbReference type="SUPFAM" id="SSF57302">
    <property type="entry name" value="Snake toxin-like"/>
    <property type="match status" value="1"/>
</dbReference>
<dbReference type="PANTHER" id="PTHR16983">
    <property type="entry name" value="UPAR/LY6 DOMAIN-CONTAINING PROTEIN"/>
    <property type="match status" value="1"/>
</dbReference>
<keyword evidence="5" id="KW-0325">Glycoprotein</keyword>
<proteinExistence type="predicted"/>
<dbReference type="Pfam" id="PF00087">
    <property type="entry name" value="Toxin_TOLIP"/>
    <property type="match status" value="1"/>
</dbReference>
<dbReference type="SMART" id="SM00134">
    <property type="entry name" value="LU"/>
    <property type="match status" value="1"/>
</dbReference>
<reference evidence="9" key="1">
    <citation type="submission" date="2025-08" db="UniProtKB">
        <authorList>
            <consortium name="Ensembl"/>
        </authorList>
    </citation>
    <scope>IDENTIFICATION</scope>
</reference>
<dbReference type="Proteomes" id="UP000694557">
    <property type="component" value="Unassembled WGS sequence"/>
</dbReference>
<dbReference type="GO" id="GO:0005886">
    <property type="term" value="C:plasma membrane"/>
    <property type="evidence" value="ECO:0007669"/>
    <property type="project" value="UniProtKB-SubCell"/>
</dbReference>
<evidence type="ECO:0000256" key="5">
    <source>
        <dbReference type="ARBA" id="ARBA00023180"/>
    </source>
</evidence>
<evidence type="ECO:0000256" key="7">
    <source>
        <dbReference type="SAM" id="SignalP"/>
    </source>
</evidence>
<reference evidence="9" key="2">
    <citation type="submission" date="2025-09" db="UniProtKB">
        <authorList>
            <consortium name="Ensembl"/>
        </authorList>
    </citation>
    <scope>IDENTIFICATION</scope>
</reference>
<keyword evidence="6" id="KW-1133">Transmembrane helix</keyword>
<evidence type="ECO:0000259" key="8">
    <source>
        <dbReference type="SMART" id="SM00134"/>
    </source>
</evidence>
<comment type="subcellular location">
    <subcellularLocation>
        <location evidence="1">Cell membrane</location>
    </subcellularLocation>
</comment>
<dbReference type="InterPro" id="IPR051110">
    <property type="entry name" value="Ly-6/neurotoxin-like_GPI-ap"/>
</dbReference>
<dbReference type="PANTHER" id="PTHR16983:SF10">
    <property type="entry name" value="PROTEIN QUIVER"/>
    <property type="match status" value="1"/>
</dbReference>
<evidence type="ECO:0000256" key="2">
    <source>
        <dbReference type="ARBA" id="ARBA00022475"/>
    </source>
</evidence>
<dbReference type="InterPro" id="IPR016054">
    <property type="entry name" value="LY6_UPA_recep-like"/>
</dbReference>
<sequence length="151" mass="15756">MGRSFFRECPSVPACQKCCHHGAMEIITVLLLLSFCSPFSDALKCYVCSSTTTNDACNQSSQTCQSPLDTCMTTVDTFGKIKAIGKYCASARTCKGAASGASVDANGNGNQVTCCSSNLCNINGATGVGLSTLLTLAVCFSHAVLSILWLL</sequence>
<feature type="transmembrane region" description="Helical" evidence="6">
    <location>
        <begin position="128"/>
        <end position="150"/>
    </location>
</feature>
<keyword evidence="10" id="KW-1185">Reference proteome</keyword>
<feature type="chain" id="PRO_5034475646" description="UPAR/Ly6 domain-containing protein" evidence="7">
    <location>
        <begin position="43"/>
        <end position="151"/>
    </location>
</feature>
<keyword evidence="3 7" id="KW-0732">Signal</keyword>
<dbReference type="GeneTree" id="ENSGT00980000199189"/>
<evidence type="ECO:0000256" key="4">
    <source>
        <dbReference type="ARBA" id="ARBA00023136"/>
    </source>
</evidence>
<keyword evidence="2" id="KW-1003">Cell membrane</keyword>
<evidence type="ECO:0000256" key="1">
    <source>
        <dbReference type="ARBA" id="ARBA00004236"/>
    </source>
</evidence>
<keyword evidence="4 6" id="KW-0472">Membrane</keyword>
<dbReference type="Gene3D" id="2.10.60.10">
    <property type="entry name" value="CD59"/>
    <property type="match status" value="1"/>
</dbReference>
<feature type="domain" description="UPAR/Ly6" evidence="8">
    <location>
        <begin position="43"/>
        <end position="135"/>
    </location>
</feature>
<dbReference type="CDD" id="cd23556">
    <property type="entry name" value="TFP_LU_ECD_uPAR_rpt1"/>
    <property type="match status" value="1"/>
</dbReference>
<evidence type="ECO:0000256" key="3">
    <source>
        <dbReference type="ARBA" id="ARBA00022729"/>
    </source>
</evidence>
<dbReference type="Ensembl" id="ENSOKIT00005017329.1">
    <property type="protein sequence ID" value="ENSOKIP00005016254.1"/>
    <property type="gene ID" value="ENSOKIG00005007274.1"/>
</dbReference>
<dbReference type="InterPro" id="IPR045860">
    <property type="entry name" value="Snake_toxin-like_sf"/>
</dbReference>
<accession>A0A8C7D9B2</accession>
<evidence type="ECO:0000256" key="6">
    <source>
        <dbReference type="SAM" id="Phobius"/>
    </source>
</evidence>
<name>A0A8C7D9B2_ONCKI</name>
<protein>
    <recommendedName>
        <fullName evidence="8">UPAR/Ly6 domain-containing protein</fullName>
    </recommendedName>
</protein>
<keyword evidence="6" id="KW-0812">Transmembrane</keyword>